<dbReference type="Proteomes" id="UP000464754">
    <property type="component" value="Chromosome"/>
</dbReference>
<feature type="compositionally biased region" description="Basic and acidic residues" evidence="1">
    <location>
        <begin position="22"/>
        <end position="47"/>
    </location>
</feature>
<dbReference type="EMBL" id="AP019695">
    <property type="protein sequence ID" value="BBK21153.1"/>
    <property type="molecule type" value="Genomic_DNA"/>
</dbReference>
<feature type="region of interest" description="Disordered" evidence="1">
    <location>
        <begin position="22"/>
        <end position="58"/>
    </location>
</feature>
<dbReference type="KEGG" id="aarg:Aargi30884_00560"/>
<protein>
    <submittedName>
        <fullName evidence="2">Uncharacterized protein</fullName>
    </submittedName>
</protein>
<gene>
    <name evidence="2" type="ORF">Aargi30884_00560</name>
</gene>
<dbReference type="AlphaFoldDB" id="A0A6N4TEJ1"/>
<sequence length="58" mass="7226">MQQKQRYNERKIREWKRRRDVKEAAGLDTTKEKAKVREWNKRNKELISSDPRLKRKSK</sequence>
<dbReference type="GO" id="GO:0005198">
    <property type="term" value="F:structural molecule activity"/>
    <property type="evidence" value="ECO:0007669"/>
    <property type="project" value="InterPro"/>
</dbReference>
<proteinExistence type="predicted"/>
<evidence type="ECO:0000256" key="1">
    <source>
        <dbReference type="SAM" id="MobiDB-lite"/>
    </source>
</evidence>
<dbReference type="Pfam" id="PF06152">
    <property type="entry name" value="Phage_min_cap2"/>
    <property type="match status" value="1"/>
</dbReference>
<dbReference type="InterPro" id="IPR009319">
    <property type="entry name" value="Phage_A118_VSP1"/>
</dbReference>
<organism evidence="2 3">
    <name type="scientific">Amedibacterium intestinale</name>
    <dbReference type="NCBI Taxonomy" id="2583452"/>
    <lineage>
        <taxon>Bacteria</taxon>
        <taxon>Bacillati</taxon>
        <taxon>Bacillota</taxon>
        <taxon>Erysipelotrichia</taxon>
        <taxon>Erysipelotrichales</taxon>
        <taxon>Erysipelotrichaceae</taxon>
        <taxon>Amedibacterium</taxon>
    </lineage>
</organism>
<reference evidence="3" key="1">
    <citation type="submission" date="2019-05" db="EMBL/GenBank/DDBJ databases">
        <title>Complete genome sequencing of Absiella argi strain JCM 30884.</title>
        <authorList>
            <person name="Sakamoto M."/>
            <person name="Murakami T."/>
            <person name="Mori H."/>
        </authorList>
    </citation>
    <scope>NUCLEOTIDE SEQUENCE [LARGE SCALE GENOMIC DNA]</scope>
    <source>
        <strain evidence="3">JCM 30884</strain>
    </source>
</reference>
<evidence type="ECO:0000313" key="3">
    <source>
        <dbReference type="Proteomes" id="UP000464754"/>
    </source>
</evidence>
<keyword evidence="3" id="KW-1185">Reference proteome</keyword>
<accession>A0A6N4TEJ1</accession>
<name>A0A6N4TEJ1_9FIRM</name>
<evidence type="ECO:0000313" key="2">
    <source>
        <dbReference type="EMBL" id="BBK21153.1"/>
    </source>
</evidence>